<dbReference type="CTD" id="20236283"/>
<feature type="compositionally biased region" description="Polar residues" evidence="1">
    <location>
        <begin position="397"/>
        <end position="409"/>
    </location>
</feature>
<feature type="compositionally biased region" description="Polar residues" evidence="1">
    <location>
        <begin position="84"/>
        <end position="99"/>
    </location>
</feature>
<protein>
    <submittedName>
        <fullName evidence="2">Uncharacterized protein</fullName>
    </submittedName>
</protein>
<organism evidence="2 3">
    <name type="scientific">Lottia gigantea</name>
    <name type="common">Giant owl limpet</name>
    <dbReference type="NCBI Taxonomy" id="225164"/>
    <lineage>
        <taxon>Eukaryota</taxon>
        <taxon>Metazoa</taxon>
        <taxon>Spiralia</taxon>
        <taxon>Lophotrochozoa</taxon>
        <taxon>Mollusca</taxon>
        <taxon>Gastropoda</taxon>
        <taxon>Patellogastropoda</taxon>
        <taxon>Lottioidea</taxon>
        <taxon>Lottiidae</taxon>
        <taxon>Lottia</taxon>
    </lineage>
</organism>
<sequence length="429" mass="48125">MSSPNSSSSKEKHKNRGSGKRSANSTKKSANRRTPTSPCSPPLQKRGTSAKGSSSKSPDHLRKTALLSPESSLSSPKASRYNLVESSSSGSGRENVYSPNTEYRLTQQRIQEYNKRQDGLAEKSRQRVRDAIAIATKYLSKPLKLPDISVRDFLKACELEARARRLKTCHRASYFVKSPELCGIDIECVQCEVDKLREGLNRIYSRQRFRCEHHRFSPTMDGGGEHQPRPVSICKKVELQSRRSSAKASPPVPAPSPFSVSQNSRITPETRTRISTANSGKEFTPDSEYDNGKVNDLINRYIPRPKQVHYQCRPRSRMFLYTDKAKSCNIVHHPYAVYRGNKILTANGKQWKDSNIGQALFSVPNLGIAYILPDINPNLGPRHMAVQEKPSIPKHPNSASVTSALQSRQWNREKVLPPIKSQKTSEEGE</sequence>
<feature type="compositionally biased region" description="Polar residues" evidence="1">
    <location>
        <begin position="21"/>
        <end position="37"/>
    </location>
</feature>
<dbReference type="AlphaFoldDB" id="V4BL37"/>
<dbReference type="EMBL" id="KB202619">
    <property type="protein sequence ID" value="ESO89309.1"/>
    <property type="molecule type" value="Genomic_DNA"/>
</dbReference>
<accession>V4BL37</accession>
<dbReference type="RefSeq" id="XP_009060337.1">
    <property type="nucleotide sequence ID" value="XM_009062089.1"/>
</dbReference>
<name>V4BL37_LOTGI</name>
<feature type="compositionally biased region" description="Polar residues" evidence="1">
    <location>
        <begin position="262"/>
        <end position="281"/>
    </location>
</feature>
<proteinExistence type="predicted"/>
<feature type="region of interest" description="Disordered" evidence="1">
    <location>
        <begin position="389"/>
        <end position="429"/>
    </location>
</feature>
<evidence type="ECO:0000256" key="1">
    <source>
        <dbReference type="SAM" id="MobiDB-lite"/>
    </source>
</evidence>
<evidence type="ECO:0000313" key="2">
    <source>
        <dbReference type="EMBL" id="ESO89309.1"/>
    </source>
</evidence>
<keyword evidence="3" id="KW-1185">Reference proteome</keyword>
<dbReference type="Proteomes" id="UP000030746">
    <property type="component" value="Unassembled WGS sequence"/>
</dbReference>
<reference evidence="2 3" key="1">
    <citation type="journal article" date="2013" name="Nature">
        <title>Insights into bilaterian evolution from three spiralian genomes.</title>
        <authorList>
            <person name="Simakov O."/>
            <person name="Marletaz F."/>
            <person name="Cho S.J."/>
            <person name="Edsinger-Gonzales E."/>
            <person name="Havlak P."/>
            <person name="Hellsten U."/>
            <person name="Kuo D.H."/>
            <person name="Larsson T."/>
            <person name="Lv J."/>
            <person name="Arendt D."/>
            <person name="Savage R."/>
            <person name="Osoegawa K."/>
            <person name="de Jong P."/>
            <person name="Grimwood J."/>
            <person name="Chapman J.A."/>
            <person name="Shapiro H."/>
            <person name="Aerts A."/>
            <person name="Otillar R.P."/>
            <person name="Terry A.Y."/>
            <person name="Boore J.L."/>
            <person name="Grigoriev I.V."/>
            <person name="Lindberg D.R."/>
            <person name="Seaver E.C."/>
            <person name="Weisblat D.A."/>
            <person name="Putnam N.H."/>
            <person name="Rokhsar D.S."/>
        </authorList>
    </citation>
    <scope>NUCLEOTIDE SEQUENCE [LARGE SCALE GENOMIC DNA]</scope>
</reference>
<feature type="compositionally biased region" description="Low complexity" evidence="1">
    <location>
        <begin position="66"/>
        <end position="76"/>
    </location>
</feature>
<feature type="compositionally biased region" description="Polar residues" evidence="1">
    <location>
        <begin position="46"/>
        <end position="56"/>
    </location>
</feature>
<evidence type="ECO:0000313" key="3">
    <source>
        <dbReference type="Proteomes" id="UP000030746"/>
    </source>
</evidence>
<dbReference type="HOGENOM" id="CLU_639826_0_0_1"/>
<dbReference type="OrthoDB" id="6099417at2759"/>
<dbReference type="KEGG" id="lgi:LOTGIDRAFT_154409"/>
<feature type="region of interest" description="Disordered" evidence="1">
    <location>
        <begin position="1"/>
        <end position="99"/>
    </location>
</feature>
<gene>
    <name evidence="2" type="ORF">LOTGIDRAFT_154409</name>
</gene>
<dbReference type="GeneID" id="20236283"/>
<feature type="region of interest" description="Disordered" evidence="1">
    <location>
        <begin position="243"/>
        <end position="290"/>
    </location>
</feature>